<proteinExistence type="predicted"/>
<evidence type="ECO:0000313" key="1">
    <source>
        <dbReference type="EMBL" id="QEV50507.1"/>
    </source>
</evidence>
<sequence>MGPCRSPPESMQHHLRQRLNRHGRERWPHVEAIAVRFRAGVAYVTAELPGDQSIPLCRLRFTGVLHTWGFALYLASSDSYKDNILPSGLPAGSLEEALDCAGDIYLNESTI</sequence>
<dbReference type="KEGG" id="spla:CP981_01400"/>
<accession>A0AAE6TKJ0</accession>
<reference evidence="1 2" key="1">
    <citation type="submission" date="2017-09" db="EMBL/GenBank/DDBJ databases">
        <authorList>
            <person name="Lee N."/>
            <person name="Cho B.-K."/>
        </authorList>
    </citation>
    <scope>NUCLEOTIDE SEQUENCE [LARGE SCALE GENOMIC DNA]</scope>
    <source>
        <strain evidence="1 2">ATCC 23948</strain>
    </source>
</reference>
<dbReference type="Proteomes" id="UP000325458">
    <property type="component" value="Chromosome"/>
</dbReference>
<gene>
    <name evidence="1" type="ORF">CP981_01400</name>
</gene>
<protein>
    <submittedName>
        <fullName evidence="1">Uncharacterized protein</fullName>
    </submittedName>
</protein>
<evidence type="ECO:0000313" key="2">
    <source>
        <dbReference type="Proteomes" id="UP000325458"/>
    </source>
</evidence>
<dbReference type="AlphaFoldDB" id="A0AAE6TKJ0"/>
<organism evidence="1 2">
    <name type="scientific">Streptomyces platensis</name>
    <dbReference type="NCBI Taxonomy" id="58346"/>
    <lineage>
        <taxon>Bacteria</taxon>
        <taxon>Bacillati</taxon>
        <taxon>Actinomycetota</taxon>
        <taxon>Actinomycetes</taxon>
        <taxon>Kitasatosporales</taxon>
        <taxon>Streptomycetaceae</taxon>
        <taxon>Streptomyces</taxon>
    </lineage>
</organism>
<dbReference type="EMBL" id="CP023691">
    <property type="protein sequence ID" value="QEV50507.1"/>
    <property type="molecule type" value="Genomic_DNA"/>
</dbReference>
<name>A0AAE6TKJ0_STRPT</name>